<evidence type="ECO:0000256" key="10">
    <source>
        <dbReference type="SAM" id="MobiDB-lite"/>
    </source>
</evidence>
<dbReference type="GO" id="GO:0032153">
    <property type="term" value="C:cell division site"/>
    <property type="evidence" value="ECO:0007669"/>
    <property type="project" value="UniProtKB-UniRule"/>
</dbReference>
<dbReference type="AlphaFoldDB" id="A0A5C8KH56"/>
<gene>
    <name evidence="8 12" type="primary">zipA</name>
    <name evidence="12" type="ORF">FU658_13550</name>
</gene>
<evidence type="ECO:0000313" key="12">
    <source>
        <dbReference type="EMBL" id="TXK59661.1"/>
    </source>
</evidence>
<keyword evidence="1 8" id="KW-1003">Cell membrane</keyword>
<comment type="similarity">
    <text evidence="8 9">Belongs to the ZipA family.</text>
</comment>
<evidence type="ECO:0000256" key="9">
    <source>
        <dbReference type="RuleBase" id="RU003612"/>
    </source>
</evidence>
<dbReference type="Proteomes" id="UP000321248">
    <property type="component" value="Unassembled WGS sequence"/>
</dbReference>
<accession>A0A5C8KH56</accession>
<keyword evidence="2 8" id="KW-0997">Cell inner membrane</keyword>
<name>A0A5C8KH56_9GAMM</name>
<evidence type="ECO:0000256" key="8">
    <source>
        <dbReference type="HAMAP-Rule" id="MF_00509"/>
    </source>
</evidence>
<evidence type="ECO:0000256" key="1">
    <source>
        <dbReference type="ARBA" id="ARBA00022475"/>
    </source>
</evidence>
<organism evidence="12 13">
    <name type="scientific">Alkalisalibacterium limincola</name>
    <dbReference type="NCBI Taxonomy" id="2699169"/>
    <lineage>
        <taxon>Bacteria</taxon>
        <taxon>Pseudomonadati</taxon>
        <taxon>Pseudomonadota</taxon>
        <taxon>Gammaproteobacteria</taxon>
        <taxon>Lysobacterales</taxon>
        <taxon>Lysobacteraceae</taxon>
        <taxon>Alkalisalibacterium</taxon>
    </lineage>
</organism>
<keyword evidence="3 8" id="KW-0132">Cell division</keyword>
<keyword evidence="7 8" id="KW-0131">Cell cycle</keyword>
<keyword evidence="6 8" id="KW-0472">Membrane</keyword>
<dbReference type="EMBL" id="VRTS01000012">
    <property type="protein sequence ID" value="TXK59661.1"/>
    <property type="molecule type" value="Genomic_DNA"/>
</dbReference>
<feature type="compositionally biased region" description="Acidic residues" evidence="10">
    <location>
        <begin position="101"/>
        <end position="111"/>
    </location>
</feature>
<comment type="subunit">
    <text evidence="8">Interacts with FtsZ via their C-terminal domains.</text>
</comment>
<comment type="function">
    <text evidence="8 9">Essential cell division protein that stabilizes the FtsZ protofilaments by cross-linking them and that serves as a cytoplasmic membrane anchor for the Z ring. Also required for the recruitment to the septal ring of downstream cell division proteins.</text>
</comment>
<dbReference type="InterPro" id="IPR011919">
    <property type="entry name" value="Cell_div_ZipA"/>
</dbReference>
<keyword evidence="5 8" id="KW-1133">Transmembrane helix</keyword>
<reference evidence="12 13" key="1">
    <citation type="submission" date="2019-08" db="EMBL/GenBank/DDBJ databases">
        <authorList>
            <person name="Karlyshev A.V."/>
        </authorList>
    </citation>
    <scope>NUCLEOTIDE SEQUENCE [LARGE SCALE GENOMIC DNA]</scope>
    <source>
        <strain evidence="12 13">Alg18-2.2</strain>
    </source>
</reference>
<evidence type="ECO:0000256" key="3">
    <source>
        <dbReference type="ARBA" id="ARBA00022618"/>
    </source>
</evidence>
<comment type="caution">
    <text evidence="12">The sequence shown here is derived from an EMBL/GenBank/DDBJ whole genome shotgun (WGS) entry which is preliminary data.</text>
</comment>
<feature type="region of interest" description="Disordered" evidence="10">
    <location>
        <begin position="29"/>
        <end position="82"/>
    </location>
</feature>
<evidence type="ECO:0000259" key="11">
    <source>
        <dbReference type="SMART" id="SM00771"/>
    </source>
</evidence>
<dbReference type="GO" id="GO:0043093">
    <property type="term" value="P:FtsZ-dependent cytokinesis"/>
    <property type="evidence" value="ECO:0007669"/>
    <property type="project" value="UniProtKB-UniRule"/>
</dbReference>
<feature type="transmembrane region" description="Helical" evidence="8">
    <location>
        <begin position="6"/>
        <end position="25"/>
    </location>
</feature>
<proteinExistence type="inferred from homology"/>
<dbReference type="GO" id="GO:0005886">
    <property type="term" value="C:plasma membrane"/>
    <property type="evidence" value="ECO:0007669"/>
    <property type="project" value="UniProtKB-SubCell"/>
</dbReference>
<feature type="region of interest" description="Disordered" evidence="10">
    <location>
        <begin position="100"/>
        <end position="135"/>
    </location>
</feature>
<evidence type="ECO:0000256" key="4">
    <source>
        <dbReference type="ARBA" id="ARBA00022692"/>
    </source>
</evidence>
<feature type="compositionally biased region" description="Basic and acidic residues" evidence="10">
    <location>
        <begin position="48"/>
        <end position="60"/>
    </location>
</feature>
<dbReference type="HAMAP" id="MF_00509">
    <property type="entry name" value="ZipA"/>
    <property type="match status" value="1"/>
</dbReference>
<protein>
    <recommendedName>
        <fullName evidence="8 9">Cell division protein ZipA</fullName>
    </recommendedName>
</protein>
<feature type="domain" description="ZipA C-terminal FtsZ-binding" evidence="11">
    <location>
        <begin position="140"/>
        <end position="270"/>
    </location>
</feature>
<dbReference type="NCBIfam" id="TIGR02205">
    <property type="entry name" value="septum_zipA"/>
    <property type="match status" value="1"/>
</dbReference>
<evidence type="ECO:0000256" key="7">
    <source>
        <dbReference type="ARBA" id="ARBA00023306"/>
    </source>
</evidence>
<evidence type="ECO:0000256" key="2">
    <source>
        <dbReference type="ARBA" id="ARBA00022519"/>
    </source>
</evidence>
<keyword evidence="4 8" id="KW-0812">Transmembrane</keyword>
<dbReference type="Gene3D" id="3.30.1400.10">
    <property type="entry name" value="ZipA, C-terminal FtsZ-binding domain"/>
    <property type="match status" value="1"/>
</dbReference>
<feature type="compositionally biased region" description="Basic and acidic residues" evidence="10">
    <location>
        <begin position="112"/>
        <end position="122"/>
    </location>
</feature>
<evidence type="ECO:0000313" key="13">
    <source>
        <dbReference type="Proteomes" id="UP000321248"/>
    </source>
</evidence>
<dbReference type="GO" id="GO:0000917">
    <property type="term" value="P:division septum assembly"/>
    <property type="evidence" value="ECO:0007669"/>
    <property type="project" value="TreeGrafter"/>
</dbReference>
<dbReference type="SMART" id="SM00771">
    <property type="entry name" value="ZipA_C"/>
    <property type="match status" value="1"/>
</dbReference>
<dbReference type="PANTHER" id="PTHR38685:SF1">
    <property type="entry name" value="CELL DIVISION PROTEIN ZIPA"/>
    <property type="match status" value="1"/>
</dbReference>
<dbReference type="InterPro" id="IPR036765">
    <property type="entry name" value="ZipA_FtsZ-bd_C_sf"/>
</dbReference>
<dbReference type="PANTHER" id="PTHR38685">
    <property type="entry name" value="CELL DIVISION PROTEIN ZIPA"/>
    <property type="match status" value="1"/>
</dbReference>
<dbReference type="RefSeq" id="WP_147892566.1">
    <property type="nucleotide sequence ID" value="NZ_VRTS01000012.1"/>
</dbReference>
<dbReference type="SUPFAM" id="SSF64383">
    <property type="entry name" value="Cell-division protein ZipA, C-terminal domain"/>
    <property type="match status" value="1"/>
</dbReference>
<dbReference type="OrthoDB" id="7054914at2"/>
<evidence type="ECO:0000256" key="6">
    <source>
        <dbReference type="ARBA" id="ARBA00023136"/>
    </source>
</evidence>
<keyword evidence="13" id="KW-1185">Reference proteome</keyword>
<sequence length="286" mass="31343">MDATQLRIILLIAGLILIGAIYWFGRPGKPDQVRRGPRARSAAATGRRGAEPEAGRREPTLSDMVEDEDGASAVAPQGEDPEFDREIQAELELLERTLAEENAEDRGGDEDEHAHRGGRVEPKAGGSANAKLGERPDEQFDRILTLFVAARAGAQLSGPDLVVAAEKAGLIYGYMGIFHRLVDGHPEQGPVFSVANMVKPGNFELAGIQQLQTPGISFFMTLPTPVPALDAWDMMLPTAQRMAELLDAVVLDEERNALGRQRIAHIRDELRAYDRKRDAANQPPRW</sequence>
<dbReference type="InterPro" id="IPR007449">
    <property type="entry name" value="ZipA_FtsZ-bd_C"/>
</dbReference>
<evidence type="ECO:0000256" key="5">
    <source>
        <dbReference type="ARBA" id="ARBA00022989"/>
    </source>
</evidence>
<dbReference type="Pfam" id="PF04354">
    <property type="entry name" value="ZipA_C"/>
    <property type="match status" value="1"/>
</dbReference>
<comment type="subcellular location">
    <subcellularLocation>
        <location evidence="8">Cell inner membrane</location>
        <topology evidence="8">Single-pass type I membrane protein</topology>
    </subcellularLocation>
    <text evidence="8">Localizes to the Z ring in an FtsZ-dependent manner.</text>
</comment>